<dbReference type="Pfam" id="PF13424">
    <property type="entry name" value="TPR_12"/>
    <property type="match status" value="3"/>
</dbReference>
<dbReference type="Proteomes" id="UP000095185">
    <property type="component" value="Chromosome"/>
</dbReference>
<evidence type="ECO:0000256" key="6">
    <source>
        <dbReference type="ARBA" id="ARBA00022803"/>
    </source>
</evidence>
<evidence type="ECO:0000256" key="11">
    <source>
        <dbReference type="SAM" id="MobiDB-lite"/>
    </source>
</evidence>
<dbReference type="PRINTS" id="PR00381">
    <property type="entry name" value="KINESINLIGHT"/>
</dbReference>
<evidence type="ECO:0000256" key="2">
    <source>
        <dbReference type="ARBA" id="ARBA00009622"/>
    </source>
</evidence>
<evidence type="ECO:0000256" key="9">
    <source>
        <dbReference type="ARBA" id="ARBA00023212"/>
    </source>
</evidence>
<keyword evidence="6 10" id="KW-0802">TPR repeat</keyword>
<keyword evidence="14" id="KW-1185">Reference proteome</keyword>
<keyword evidence="7" id="KW-0175">Coiled coil</keyword>
<dbReference type="SUPFAM" id="SSF52540">
    <property type="entry name" value="P-loop containing nucleoside triphosphate hydrolases"/>
    <property type="match status" value="1"/>
</dbReference>
<evidence type="ECO:0000256" key="7">
    <source>
        <dbReference type="ARBA" id="ARBA00023054"/>
    </source>
</evidence>
<dbReference type="PROSITE" id="PS50005">
    <property type="entry name" value="TPR"/>
    <property type="match status" value="3"/>
</dbReference>
<dbReference type="Gene3D" id="3.40.50.300">
    <property type="entry name" value="P-loop containing nucleotide triphosphate hydrolases"/>
    <property type="match status" value="1"/>
</dbReference>
<feature type="repeat" description="TPR" evidence="10">
    <location>
        <begin position="686"/>
        <end position="719"/>
    </location>
</feature>
<keyword evidence="9" id="KW-0206">Cytoskeleton</keyword>
<comment type="similarity">
    <text evidence="2">Belongs to the kinesin light chain family.</text>
</comment>
<dbReference type="PROSITE" id="PS50104">
    <property type="entry name" value="TIR"/>
    <property type="match status" value="1"/>
</dbReference>
<dbReference type="InterPro" id="IPR056681">
    <property type="entry name" value="DUF7779"/>
</dbReference>
<keyword evidence="4" id="KW-0493">Microtubule</keyword>
<reference evidence="13" key="1">
    <citation type="submission" date="2016-09" db="EMBL/GenBank/DDBJ databases">
        <title>Genome sequence of Chlorobaculum limnaeum.</title>
        <authorList>
            <person name="Liu Z."/>
            <person name="Tank M."/>
            <person name="Bryant D.A."/>
        </authorList>
    </citation>
    <scope>NUCLEOTIDE SEQUENCE [LARGE SCALE GENOMIC DNA]</scope>
    <source>
        <strain evidence="13">DSM 1677</strain>
    </source>
</reference>
<evidence type="ECO:0000313" key="14">
    <source>
        <dbReference type="Proteomes" id="UP000095185"/>
    </source>
</evidence>
<dbReference type="GO" id="GO:0019894">
    <property type="term" value="F:kinesin binding"/>
    <property type="evidence" value="ECO:0007669"/>
    <property type="project" value="TreeGrafter"/>
</dbReference>
<evidence type="ECO:0000259" key="12">
    <source>
        <dbReference type="PROSITE" id="PS50104"/>
    </source>
</evidence>
<name>A0A1D8CZR2_CHLLM</name>
<dbReference type="InterPro" id="IPR000157">
    <property type="entry name" value="TIR_dom"/>
</dbReference>
<dbReference type="GO" id="GO:0005737">
    <property type="term" value="C:cytoplasm"/>
    <property type="evidence" value="ECO:0007669"/>
    <property type="project" value="TreeGrafter"/>
</dbReference>
<dbReference type="GO" id="GO:0005871">
    <property type="term" value="C:kinesin complex"/>
    <property type="evidence" value="ECO:0007669"/>
    <property type="project" value="InterPro"/>
</dbReference>
<organism evidence="13 14">
    <name type="scientific">Chlorobaculum limnaeum</name>
    <dbReference type="NCBI Taxonomy" id="274537"/>
    <lineage>
        <taxon>Bacteria</taxon>
        <taxon>Pseudomonadati</taxon>
        <taxon>Chlorobiota</taxon>
        <taxon>Chlorobiia</taxon>
        <taxon>Chlorobiales</taxon>
        <taxon>Chlorobiaceae</taxon>
        <taxon>Chlorobaculum</taxon>
    </lineage>
</organism>
<dbReference type="Pfam" id="PF00931">
    <property type="entry name" value="NB-ARC"/>
    <property type="match status" value="1"/>
</dbReference>
<dbReference type="KEGG" id="clz:BIU88_05340"/>
<feature type="repeat" description="TPR" evidence="10">
    <location>
        <begin position="644"/>
        <end position="677"/>
    </location>
</feature>
<evidence type="ECO:0000256" key="8">
    <source>
        <dbReference type="ARBA" id="ARBA00023175"/>
    </source>
</evidence>
<dbReference type="InterPro" id="IPR011990">
    <property type="entry name" value="TPR-like_helical_dom_sf"/>
</dbReference>
<dbReference type="NCBIfam" id="NF040586">
    <property type="entry name" value="FxSxx_TPR"/>
    <property type="match status" value="1"/>
</dbReference>
<evidence type="ECO:0000256" key="10">
    <source>
        <dbReference type="PROSITE-ProRule" id="PRU00339"/>
    </source>
</evidence>
<dbReference type="OrthoDB" id="596297at2"/>
<dbReference type="PANTHER" id="PTHR45783">
    <property type="entry name" value="KINESIN LIGHT CHAIN"/>
    <property type="match status" value="1"/>
</dbReference>
<dbReference type="GO" id="GO:0007018">
    <property type="term" value="P:microtubule-based movement"/>
    <property type="evidence" value="ECO:0007669"/>
    <property type="project" value="TreeGrafter"/>
</dbReference>
<dbReference type="EMBL" id="CP017305">
    <property type="protein sequence ID" value="AOS83621.1"/>
    <property type="molecule type" value="Genomic_DNA"/>
</dbReference>
<protein>
    <recommendedName>
        <fullName evidence="12">TIR domain-containing protein</fullName>
    </recommendedName>
</protein>
<feature type="domain" description="TIR" evidence="12">
    <location>
        <begin position="7"/>
        <end position="143"/>
    </location>
</feature>
<dbReference type="InterPro" id="IPR002182">
    <property type="entry name" value="NB-ARC"/>
</dbReference>
<keyword evidence="5" id="KW-0677">Repeat</keyword>
<evidence type="ECO:0000256" key="4">
    <source>
        <dbReference type="ARBA" id="ARBA00022701"/>
    </source>
</evidence>
<dbReference type="SUPFAM" id="SSF52200">
    <property type="entry name" value="Toll/Interleukin receptor TIR domain"/>
    <property type="match status" value="1"/>
</dbReference>
<comment type="subcellular location">
    <subcellularLocation>
        <location evidence="1">Cytoplasm</location>
        <location evidence="1">Cytoskeleton</location>
    </subcellularLocation>
</comment>
<dbReference type="PROSITE" id="PS50293">
    <property type="entry name" value="TPR_REGION"/>
    <property type="match status" value="1"/>
</dbReference>
<evidence type="ECO:0000256" key="5">
    <source>
        <dbReference type="ARBA" id="ARBA00022737"/>
    </source>
</evidence>
<dbReference type="SMART" id="SM00028">
    <property type="entry name" value="TPR"/>
    <property type="match status" value="6"/>
</dbReference>
<feature type="region of interest" description="Disordered" evidence="11">
    <location>
        <begin position="140"/>
        <end position="181"/>
    </location>
</feature>
<dbReference type="GO" id="GO:0007165">
    <property type="term" value="P:signal transduction"/>
    <property type="evidence" value="ECO:0007669"/>
    <property type="project" value="InterPro"/>
</dbReference>
<dbReference type="GO" id="GO:0043531">
    <property type="term" value="F:ADP binding"/>
    <property type="evidence" value="ECO:0007669"/>
    <property type="project" value="InterPro"/>
</dbReference>
<dbReference type="Pfam" id="PF13676">
    <property type="entry name" value="TIR_2"/>
    <property type="match status" value="1"/>
</dbReference>
<dbReference type="STRING" id="274537.BIU88_05340"/>
<dbReference type="InterPro" id="IPR035897">
    <property type="entry name" value="Toll_tir_struct_dom_sf"/>
</dbReference>
<evidence type="ECO:0000313" key="13">
    <source>
        <dbReference type="EMBL" id="AOS83621.1"/>
    </source>
</evidence>
<dbReference type="AlphaFoldDB" id="A0A1D8CZR2"/>
<dbReference type="Gene3D" id="1.25.40.10">
    <property type="entry name" value="Tetratricopeptide repeat domain"/>
    <property type="match status" value="2"/>
</dbReference>
<dbReference type="InterPro" id="IPR002151">
    <property type="entry name" value="Kinesin_light"/>
</dbReference>
<dbReference type="Pfam" id="PF25000">
    <property type="entry name" value="DUF7779"/>
    <property type="match status" value="1"/>
</dbReference>
<evidence type="ECO:0000256" key="1">
    <source>
        <dbReference type="ARBA" id="ARBA00004245"/>
    </source>
</evidence>
<dbReference type="InterPro" id="IPR027417">
    <property type="entry name" value="P-loop_NTPase"/>
</dbReference>
<keyword evidence="3" id="KW-0963">Cytoplasm</keyword>
<dbReference type="GO" id="GO:0005874">
    <property type="term" value="C:microtubule"/>
    <property type="evidence" value="ECO:0007669"/>
    <property type="project" value="UniProtKB-KW"/>
</dbReference>
<proteinExistence type="inferred from homology"/>
<dbReference type="Gene3D" id="3.40.50.10140">
    <property type="entry name" value="Toll/interleukin-1 receptor homology (TIR) domain"/>
    <property type="match status" value="1"/>
</dbReference>
<sequence>MDSADKARKDFFISYTGADRQWAEWIAWQLREAGYSVVLQAWNFHAGGNFVFEMHRAARETTRTVAVLSPNYLDALFTHPEWIAAFAHDPTGTERLLIPIRIANFVPDGMFAGKIYIDLVGLKEDEAKARLLDEIAKSIQGGSIPPSTPPAFPQSAKRPAQSASTAPRFPGILPDHHNLPRRNPNFSGREKLLLDLRKSLTKGQKTALTQQALYGLGGIGKTQLAVEYAYRHSASYEVIWWIRSEEPSTLASDYAALALELGLPEKEEANQAMVVQAVTRWLERNNNWLLIFDNARDAASIKPYLPRSASGHVLITSRNPDWRSVVNPLPVEVWERNESVAFLLKRTGRTDEAGANALAEELGDLPLALEQAAAYCDNKKKSFADYLTLFNTRRTELWNREKAPDGYKETVATTWSLAFEEIRKVPMAEELLSLCSIVAPDAIPRTLLNRALEIYKVVETVDEFVIDDAYDALRSYSLITLEEKFVNVHRLLQSVVRDRMNEDDLTGYRQAMVLALSEQFPKAGYDDPYCWPECYILHPHSLYILEDVQLDYDKVWYARTILLNFIAGYNLGRGLYVDAETIYRRIIEIREKQLGSDHLDVAESINNLAVLLYSKREYLEAELLLRKTLVIRKRYFGIDHLEIATTLNNLGMLLTDEGKYEEAEPFLLQSLTITENKLGKDHHDLITVLNNLGILFYALGKYDEAFVSYRRALDIIERRFGFNNLYMSKTLINFSNLLGKCGLIEESELLARQSLMIAEKQLGAYHPDLVTKLSGLAILLKKAKCYDEALFLHKRALAILLDRLGADNVDVAKSINNIGIVLQEMGRYEEAKLHFLDAIKILEKRYVFNYPDTKIVRENLDILLQLMQDDKK</sequence>
<keyword evidence="8" id="KW-0505">Motor protein</keyword>
<evidence type="ECO:0000256" key="3">
    <source>
        <dbReference type="ARBA" id="ARBA00022490"/>
    </source>
</evidence>
<feature type="repeat" description="TPR" evidence="10">
    <location>
        <begin position="812"/>
        <end position="845"/>
    </location>
</feature>
<dbReference type="SUPFAM" id="SSF48452">
    <property type="entry name" value="TPR-like"/>
    <property type="match status" value="1"/>
</dbReference>
<gene>
    <name evidence="13" type="ORF">BIU88_05340</name>
</gene>
<accession>A0A1D8CZR2</accession>
<dbReference type="InterPro" id="IPR019734">
    <property type="entry name" value="TPR_rpt"/>
</dbReference>
<dbReference type="PANTHER" id="PTHR45783:SF3">
    <property type="entry name" value="KINESIN LIGHT CHAIN"/>
    <property type="match status" value="1"/>
</dbReference>